<dbReference type="Gene3D" id="1.10.1200.10">
    <property type="entry name" value="ACP-like"/>
    <property type="match status" value="1"/>
</dbReference>
<gene>
    <name evidence="4" type="ORF">COF62_29340</name>
</gene>
<dbReference type="SUPFAM" id="SSF47336">
    <property type="entry name" value="ACP-like"/>
    <property type="match status" value="1"/>
</dbReference>
<accession>A0AAP8EY42</accession>
<dbReference type="PANTHER" id="PTHR44845">
    <property type="entry name" value="CARRIER DOMAIN-CONTAINING PROTEIN"/>
    <property type="match status" value="1"/>
</dbReference>
<organism evidence="4 5">
    <name type="scientific">Bacillus toyonensis</name>
    <dbReference type="NCBI Taxonomy" id="155322"/>
    <lineage>
        <taxon>Bacteria</taxon>
        <taxon>Bacillati</taxon>
        <taxon>Bacillota</taxon>
        <taxon>Bacilli</taxon>
        <taxon>Bacillales</taxon>
        <taxon>Bacillaceae</taxon>
        <taxon>Bacillus</taxon>
        <taxon>Bacillus cereus group</taxon>
    </lineage>
</organism>
<dbReference type="PROSITE" id="PS00012">
    <property type="entry name" value="PHOSPHOPANTETHEINE"/>
    <property type="match status" value="1"/>
</dbReference>
<name>A0AAP8EY42_9BACI</name>
<reference evidence="4 5" key="1">
    <citation type="submission" date="2017-09" db="EMBL/GenBank/DDBJ databases">
        <title>Large-scale bioinformatics analysis of Bacillus genomes uncovers conserved roles of natural products in bacterial physiology.</title>
        <authorList>
            <consortium name="Agbiome Team Llc"/>
            <person name="Bleich R.M."/>
            <person name="Grubbs K.J."/>
            <person name="Santa Maria K.C."/>
            <person name="Allen S.E."/>
            <person name="Farag S."/>
            <person name="Shank E.A."/>
            <person name="Bowers A."/>
        </authorList>
    </citation>
    <scope>NUCLEOTIDE SEQUENCE [LARGE SCALE GENOMIC DNA]</scope>
    <source>
        <strain evidence="4 5">AFS042148</strain>
    </source>
</reference>
<dbReference type="InterPro" id="IPR036736">
    <property type="entry name" value="ACP-like_sf"/>
</dbReference>
<evidence type="ECO:0000256" key="1">
    <source>
        <dbReference type="ARBA" id="ARBA00022450"/>
    </source>
</evidence>
<sequence length="89" mass="10396">MDYRNIEDIVKGMWLEAFKKNEISTQEDFFDLGGHSLMAAQLVTKMRETFKVNISLLTFFDNSSIESLAERIYQLRAEIENVDSNEIKK</sequence>
<proteinExistence type="predicted"/>
<dbReference type="InterPro" id="IPR009081">
    <property type="entry name" value="PP-bd_ACP"/>
</dbReference>
<evidence type="ECO:0000313" key="5">
    <source>
        <dbReference type="Proteomes" id="UP000224044"/>
    </source>
</evidence>
<dbReference type="Proteomes" id="UP000224044">
    <property type="component" value="Unassembled WGS sequence"/>
</dbReference>
<protein>
    <recommendedName>
        <fullName evidence="3">Carrier domain-containing protein</fullName>
    </recommendedName>
</protein>
<keyword evidence="1" id="KW-0596">Phosphopantetheine</keyword>
<evidence type="ECO:0000259" key="3">
    <source>
        <dbReference type="PROSITE" id="PS50075"/>
    </source>
</evidence>
<feature type="domain" description="Carrier" evidence="3">
    <location>
        <begin position="1"/>
        <end position="76"/>
    </location>
</feature>
<dbReference type="PROSITE" id="PS50075">
    <property type="entry name" value="CARRIER"/>
    <property type="match status" value="1"/>
</dbReference>
<evidence type="ECO:0000256" key="2">
    <source>
        <dbReference type="ARBA" id="ARBA00022553"/>
    </source>
</evidence>
<dbReference type="InterPro" id="IPR006162">
    <property type="entry name" value="Ppantetheine_attach_site"/>
</dbReference>
<keyword evidence="2" id="KW-0597">Phosphoprotein</keyword>
<dbReference type="EMBL" id="NUSY01000057">
    <property type="protein sequence ID" value="PHE05826.1"/>
    <property type="molecule type" value="Genomic_DNA"/>
</dbReference>
<dbReference type="AlphaFoldDB" id="A0AAP8EY42"/>
<dbReference type="Pfam" id="PF00550">
    <property type="entry name" value="PP-binding"/>
    <property type="match status" value="1"/>
</dbReference>
<comment type="caution">
    <text evidence="4">The sequence shown here is derived from an EMBL/GenBank/DDBJ whole genome shotgun (WGS) entry which is preliminary data.</text>
</comment>
<dbReference type="RefSeq" id="WP_097882933.1">
    <property type="nucleotide sequence ID" value="NZ_JARMQX010000002.1"/>
</dbReference>
<dbReference type="PANTHER" id="PTHR44845:SF6">
    <property type="entry name" value="BETA-ALANINE-ACTIVATING ENZYME"/>
    <property type="match status" value="1"/>
</dbReference>
<evidence type="ECO:0000313" key="4">
    <source>
        <dbReference type="EMBL" id="PHE05826.1"/>
    </source>
</evidence>